<keyword evidence="8" id="KW-1185">Reference proteome</keyword>
<reference evidence="7" key="1">
    <citation type="submission" date="2021-06" db="EMBL/GenBank/DDBJ databases">
        <title>Description of novel taxa of the family Lachnospiraceae.</title>
        <authorList>
            <person name="Chaplin A.V."/>
            <person name="Sokolova S.R."/>
            <person name="Pikina A.P."/>
            <person name="Korzhanova M."/>
            <person name="Belova V."/>
            <person name="Korostin D."/>
            <person name="Efimov B.A."/>
        </authorList>
    </citation>
    <scope>NUCLEOTIDE SEQUENCE</scope>
    <source>
        <strain evidence="7">ASD5720</strain>
    </source>
</reference>
<feature type="transmembrane region" description="Helical" evidence="6">
    <location>
        <begin position="128"/>
        <end position="147"/>
    </location>
</feature>
<evidence type="ECO:0000313" key="8">
    <source>
        <dbReference type="Proteomes" id="UP000712157"/>
    </source>
</evidence>
<keyword evidence="2" id="KW-1003">Cell membrane</keyword>
<feature type="transmembrane region" description="Helical" evidence="6">
    <location>
        <begin position="225"/>
        <end position="246"/>
    </location>
</feature>
<accession>A0A949K2Q7</accession>
<keyword evidence="4 6" id="KW-1133">Transmembrane helix</keyword>
<gene>
    <name evidence="7" type="ORF">KTH89_02840</name>
</gene>
<comment type="subcellular location">
    <subcellularLocation>
        <location evidence="1">Cell membrane</location>
        <topology evidence="1">Multi-pass membrane protein</topology>
    </subcellularLocation>
</comment>
<dbReference type="CDD" id="cd06579">
    <property type="entry name" value="TM_PBP1_transp_AraH_like"/>
    <property type="match status" value="1"/>
</dbReference>
<evidence type="ECO:0000256" key="1">
    <source>
        <dbReference type="ARBA" id="ARBA00004651"/>
    </source>
</evidence>
<feature type="transmembrane region" description="Helical" evidence="6">
    <location>
        <begin position="96"/>
        <end position="116"/>
    </location>
</feature>
<dbReference type="GO" id="GO:0022857">
    <property type="term" value="F:transmembrane transporter activity"/>
    <property type="evidence" value="ECO:0007669"/>
    <property type="project" value="InterPro"/>
</dbReference>
<feature type="transmembrane region" description="Helical" evidence="6">
    <location>
        <begin position="306"/>
        <end position="325"/>
    </location>
</feature>
<evidence type="ECO:0000256" key="3">
    <source>
        <dbReference type="ARBA" id="ARBA00022692"/>
    </source>
</evidence>
<dbReference type="Pfam" id="PF02653">
    <property type="entry name" value="BPD_transp_2"/>
    <property type="match status" value="1"/>
</dbReference>
<dbReference type="PANTHER" id="PTHR32196">
    <property type="entry name" value="ABC TRANSPORTER PERMEASE PROTEIN YPHD-RELATED-RELATED"/>
    <property type="match status" value="1"/>
</dbReference>
<dbReference type="GO" id="GO:0005886">
    <property type="term" value="C:plasma membrane"/>
    <property type="evidence" value="ECO:0007669"/>
    <property type="project" value="UniProtKB-SubCell"/>
</dbReference>
<name>A0A949K2Q7_9FIRM</name>
<feature type="transmembrane region" description="Helical" evidence="6">
    <location>
        <begin position="176"/>
        <end position="195"/>
    </location>
</feature>
<evidence type="ECO:0000256" key="2">
    <source>
        <dbReference type="ARBA" id="ARBA00022475"/>
    </source>
</evidence>
<feature type="transmembrane region" description="Helical" evidence="6">
    <location>
        <begin position="12"/>
        <end position="31"/>
    </location>
</feature>
<dbReference type="Proteomes" id="UP000712157">
    <property type="component" value="Unassembled WGS sequence"/>
</dbReference>
<evidence type="ECO:0000256" key="4">
    <source>
        <dbReference type="ARBA" id="ARBA00022989"/>
    </source>
</evidence>
<sequence>MNEKLRKIKAVVMKYPILVFLTAAVLVALFFTPNFFTVFNLKNLLLQSTDLLILSCGLTLVQLNAGIDFSITSVLSLGSVLGAYLMARTPLAANPLLGICAAVLMMAGTGVVFGIINGAAVTRLKMPSFIVTLVMQMIGSGAAVLFVNSIAAEATLSATIAGLPPAFGVLGGLGNWFFVPVLIAAAVFLFSDWLLTKTRFGRNVYAVGTNARTAEVSGIPVKKTIFLLFVLCGLYAGISSILATARNQSGIPTLGDKMFLNIIGAVIIGGTSVLGGSGGVRQTLLGVIFMSLMTNVMNLMNVTWYIILLVQGILIFVVAMMDYVMKRQSAYQEN</sequence>
<proteinExistence type="predicted"/>
<comment type="caution">
    <text evidence="7">The sequence shown here is derived from an EMBL/GenBank/DDBJ whole genome shotgun (WGS) entry which is preliminary data.</text>
</comment>
<dbReference type="PANTHER" id="PTHR32196:SF72">
    <property type="entry name" value="RIBOSE IMPORT PERMEASE PROTEIN RBSC"/>
    <property type="match status" value="1"/>
</dbReference>
<feature type="transmembrane region" description="Helical" evidence="6">
    <location>
        <begin position="51"/>
        <end position="84"/>
    </location>
</feature>
<feature type="transmembrane region" description="Helical" evidence="6">
    <location>
        <begin position="258"/>
        <end position="276"/>
    </location>
</feature>
<evidence type="ECO:0000256" key="5">
    <source>
        <dbReference type="ARBA" id="ARBA00023136"/>
    </source>
</evidence>
<dbReference type="EMBL" id="JAHQCW010000003">
    <property type="protein sequence ID" value="MBU9735456.1"/>
    <property type="molecule type" value="Genomic_DNA"/>
</dbReference>
<keyword evidence="3 6" id="KW-0812">Transmembrane</keyword>
<keyword evidence="5 6" id="KW-0472">Membrane</keyword>
<evidence type="ECO:0000313" key="7">
    <source>
        <dbReference type="EMBL" id="MBU9735456.1"/>
    </source>
</evidence>
<evidence type="ECO:0000256" key="6">
    <source>
        <dbReference type="SAM" id="Phobius"/>
    </source>
</evidence>
<organism evidence="7 8">
    <name type="scientific">Diplocloster agilis</name>
    <dbReference type="NCBI Taxonomy" id="2850323"/>
    <lineage>
        <taxon>Bacteria</taxon>
        <taxon>Bacillati</taxon>
        <taxon>Bacillota</taxon>
        <taxon>Clostridia</taxon>
        <taxon>Lachnospirales</taxon>
        <taxon>Lachnospiraceae</taxon>
        <taxon>Diplocloster</taxon>
    </lineage>
</organism>
<dbReference type="AlphaFoldDB" id="A0A949K2Q7"/>
<dbReference type="InterPro" id="IPR001851">
    <property type="entry name" value="ABC_transp_permease"/>
</dbReference>
<dbReference type="RefSeq" id="WP_238720548.1">
    <property type="nucleotide sequence ID" value="NZ_JAHQCW010000003.1"/>
</dbReference>
<protein>
    <submittedName>
        <fullName evidence="7">ABC transporter permease</fullName>
    </submittedName>
</protein>